<evidence type="ECO:0000313" key="1">
    <source>
        <dbReference type="EMBL" id="MBM7622221.1"/>
    </source>
</evidence>
<reference evidence="1 2" key="1">
    <citation type="submission" date="2021-01" db="EMBL/GenBank/DDBJ databases">
        <title>Genomic Encyclopedia of Type Strains, Phase IV (KMG-IV): sequencing the most valuable type-strain genomes for metagenomic binning, comparative biology and taxonomic classification.</title>
        <authorList>
            <person name="Goeker M."/>
        </authorList>
    </citation>
    <scope>NUCLEOTIDE SEQUENCE [LARGE SCALE GENOMIC DNA]</scope>
    <source>
        <strain evidence="1 2">DSM 25879</strain>
    </source>
</reference>
<evidence type="ECO:0000313" key="2">
    <source>
        <dbReference type="Proteomes" id="UP000737402"/>
    </source>
</evidence>
<sequence>MENLQSLHGKSIFLGYDMVKQSSGVMAMKGNLKKALELQRDYYIDKLLLIGVYDSMILDGMTTTELKNEYHYFYYDVPSRKRNVLRKES</sequence>
<dbReference type="EMBL" id="JAFBED010000016">
    <property type="protein sequence ID" value="MBM7622221.1"/>
    <property type="molecule type" value="Genomic_DNA"/>
</dbReference>
<comment type="caution">
    <text evidence="1">The sequence shown here is derived from an EMBL/GenBank/DDBJ whole genome shotgun (WGS) entry which is preliminary data.</text>
</comment>
<dbReference type="RefSeq" id="WP_239583043.1">
    <property type="nucleotide sequence ID" value="NZ_JAFBED010000016.1"/>
</dbReference>
<protein>
    <submittedName>
        <fullName evidence="1">Uncharacterized protein</fullName>
    </submittedName>
</protein>
<name>A0ABS2P5T0_9BACI</name>
<gene>
    <name evidence="1" type="ORF">JOC95_004136</name>
</gene>
<proteinExistence type="predicted"/>
<keyword evidence="2" id="KW-1185">Reference proteome</keyword>
<organism evidence="1 2">
    <name type="scientific">Sutcliffiella tianshenii</name>
    <dbReference type="NCBI Taxonomy" id="1463404"/>
    <lineage>
        <taxon>Bacteria</taxon>
        <taxon>Bacillati</taxon>
        <taxon>Bacillota</taxon>
        <taxon>Bacilli</taxon>
        <taxon>Bacillales</taxon>
        <taxon>Bacillaceae</taxon>
        <taxon>Sutcliffiella</taxon>
    </lineage>
</organism>
<accession>A0ABS2P5T0</accession>
<dbReference type="Proteomes" id="UP000737402">
    <property type="component" value="Unassembled WGS sequence"/>
</dbReference>